<dbReference type="Proteomes" id="UP000371977">
    <property type="component" value="Unassembled WGS sequence"/>
</dbReference>
<dbReference type="EMBL" id="SDGZ01000034">
    <property type="protein sequence ID" value="TYC47754.1"/>
    <property type="molecule type" value="Genomic_DNA"/>
</dbReference>
<accession>A0A6C2C1E0</accession>
<dbReference type="RefSeq" id="WP_187387640.1">
    <property type="nucleotide sequence ID" value="NZ_SDGZ01000034.1"/>
</dbReference>
<dbReference type="InterPro" id="IPR002989">
    <property type="entry name" value="Mycobac_pentapep"/>
</dbReference>
<evidence type="ECO:0000256" key="1">
    <source>
        <dbReference type="SAM" id="MobiDB-lite"/>
    </source>
</evidence>
<protein>
    <recommendedName>
        <fullName evidence="4">LPXTG cell wall anchor domain-containing protein</fullName>
    </recommendedName>
</protein>
<proteinExistence type="predicted"/>
<feature type="region of interest" description="Disordered" evidence="1">
    <location>
        <begin position="1"/>
        <end position="63"/>
    </location>
</feature>
<evidence type="ECO:0008006" key="4">
    <source>
        <dbReference type="Google" id="ProtNLM"/>
    </source>
</evidence>
<evidence type="ECO:0000313" key="3">
    <source>
        <dbReference type="Proteomes" id="UP000371977"/>
    </source>
</evidence>
<organism evidence="2 3">
    <name type="scientific">Weissella muntiaci</name>
    <dbReference type="NCBI Taxonomy" id="2508881"/>
    <lineage>
        <taxon>Bacteria</taxon>
        <taxon>Bacillati</taxon>
        <taxon>Bacillota</taxon>
        <taxon>Bacilli</taxon>
        <taxon>Lactobacillales</taxon>
        <taxon>Lactobacillaceae</taxon>
        <taxon>Weissella</taxon>
    </lineage>
</organism>
<dbReference type="Pfam" id="PF01469">
    <property type="entry name" value="Pentapeptide_2"/>
    <property type="match status" value="1"/>
</dbReference>
<sequence>NVGSDNSGDHNTGNSNVGSDNSGDNNVGNYNVGSNNVGDNNIGNNNTGSGNVGSNNIGENLKGNNLVNPEMMVRNSSVSAGSWQPSDNFVNLKNHSGHFLTSGEITFVNRTVYGYFSDDIPENTIQYILSGDVNIAGNYTVTYMWGNLSLTNIEKADLSSIMKIGSTGMFGDRVWATANVTISPMIVSDAVKTDLVNNNASAKQAIALPETDYSSEALVSVVGLMLLGLVGLSAVSEKRHVDN</sequence>
<feature type="compositionally biased region" description="Low complexity" evidence="1">
    <location>
        <begin position="11"/>
        <end position="58"/>
    </location>
</feature>
<reference evidence="2 3" key="1">
    <citation type="submission" date="2019-01" db="EMBL/GenBank/DDBJ databases">
        <title>Weissella sp. nov., a novel lactic acid bacterium isolated from animal feces.</title>
        <authorList>
            <person name="Wang L.-T."/>
        </authorList>
    </citation>
    <scope>NUCLEOTIDE SEQUENCE [LARGE SCALE GENOMIC DNA]</scope>
    <source>
        <strain evidence="2 3">8H-2</strain>
    </source>
</reference>
<gene>
    <name evidence="2" type="ORF">ESZ50_11440</name>
</gene>
<keyword evidence="3" id="KW-1185">Reference proteome</keyword>
<name>A0A6C2C1E0_9LACO</name>
<feature type="compositionally biased region" description="Polar residues" evidence="1">
    <location>
        <begin position="1"/>
        <end position="10"/>
    </location>
</feature>
<dbReference type="AlphaFoldDB" id="A0A6C2C1E0"/>
<feature type="non-terminal residue" evidence="2">
    <location>
        <position position="1"/>
    </location>
</feature>
<evidence type="ECO:0000313" key="2">
    <source>
        <dbReference type="EMBL" id="TYC47754.1"/>
    </source>
</evidence>
<comment type="caution">
    <text evidence="2">The sequence shown here is derived from an EMBL/GenBank/DDBJ whole genome shotgun (WGS) entry which is preliminary data.</text>
</comment>